<dbReference type="Proteomes" id="UP000502415">
    <property type="component" value="Chromosome"/>
</dbReference>
<evidence type="ECO:0000256" key="1">
    <source>
        <dbReference type="SAM" id="MobiDB-lite"/>
    </source>
</evidence>
<reference evidence="2 3" key="1">
    <citation type="submission" date="2020-04" db="EMBL/GenBank/DDBJ databases">
        <title>Genome sequencing of novel species.</title>
        <authorList>
            <person name="Heo J."/>
            <person name="Kim S.-J."/>
            <person name="Kim J.-S."/>
            <person name="Hong S.-B."/>
            <person name="Kwon S.-W."/>
        </authorList>
    </citation>
    <scope>NUCLEOTIDE SEQUENCE [LARGE SCALE GENOMIC DNA]</scope>
    <source>
        <strain evidence="2 3">GN2-R2</strain>
    </source>
</reference>
<organism evidence="2 3">
    <name type="scientific">Massilia forsythiae</name>
    <dbReference type="NCBI Taxonomy" id="2728020"/>
    <lineage>
        <taxon>Bacteria</taxon>
        <taxon>Pseudomonadati</taxon>
        <taxon>Pseudomonadota</taxon>
        <taxon>Betaproteobacteria</taxon>
        <taxon>Burkholderiales</taxon>
        <taxon>Oxalobacteraceae</taxon>
        <taxon>Telluria group</taxon>
        <taxon>Massilia</taxon>
    </lineage>
</organism>
<feature type="region of interest" description="Disordered" evidence="1">
    <location>
        <begin position="1"/>
        <end position="48"/>
    </location>
</feature>
<feature type="compositionally biased region" description="Basic and acidic residues" evidence="1">
    <location>
        <begin position="1"/>
        <end position="13"/>
    </location>
</feature>
<feature type="region of interest" description="Disordered" evidence="1">
    <location>
        <begin position="69"/>
        <end position="123"/>
    </location>
</feature>
<feature type="region of interest" description="Disordered" evidence="1">
    <location>
        <begin position="373"/>
        <end position="403"/>
    </location>
</feature>
<dbReference type="RefSeq" id="WP_170204604.1">
    <property type="nucleotide sequence ID" value="NZ_CP051685.1"/>
</dbReference>
<dbReference type="AlphaFoldDB" id="A0A7Z2W0I1"/>
<gene>
    <name evidence="2" type="ORF">HH212_22925</name>
</gene>
<proteinExistence type="predicted"/>
<accession>A0A7Z2W0I1</accession>
<dbReference type="KEGG" id="mfy:HH212_22925"/>
<name>A0A7Z2W0I1_9BURK</name>
<dbReference type="EMBL" id="CP051685">
    <property type="protein sequence ID" value="QJE02520.1"/>
    <property type="molecule type" value="Genomic_DNA"/>
</dbReference>
<sequence length="403" mass="43499">MTRMEALEIGKPDLKRKHSFTYFSRTPNEDPMTHETPNPEDDHDYWPPYVFPVPPAVDEFNPTDASDVASITAQTPASAPESEEDHRATASADPIVAPATATKVKPARRAYGRSTTTAPIGKPLSMSHPADLDMFPAFMSRSALFGAFRPNCGGTHEGALKAAGEVSIAFTGPRLSMADKRVWEAIVRVAKRERHDLAQPFKARLAEIAEMAGYGRGQSRSAWAAIERLARSNLDATVYGAKAKGWLLMSATPSGRDATVRLDPGLVEPAFAETMLASMAGAVGDGIQAPLAQWLRDYFSTHKPLAKPLTLDYLRTLSGFPSQPKHFVAALEASMEQLRAGRPDLIASWSIDKGEGDVNKSANWTLLAVRGSAKPDVKHPAKRCAPSAPAIAPQAKRRGGPNL</sequence>
<keyword evidence="3" id="KW-1185">Reference proteome</keyword>
<evidence type="ECO:0000313" key="3">
    <source>
        <dbReference type="Proteomes" id="UP000502415"/>
    </source>
</evidence>
<protein>
    <submittedName>
        <fullName evidence="2">Uncharacterized protein</fullName>
    </submittedName>
</protein>
<evidence type="ECO:0000313" key="2">
    <source>
        <dbReference type="EMBL" id="QJE02520.1"/>
    </source>
</evidence>